<dbReference type="EMBL" id="KV936326">
    <property type="protein sequence ID" value="PIO28714.1"/>
    <property type="molecule type" value="Genomic_DNA"/>
</dbReference>
<gene>
    <name evidence="2" type="ORF">AB205_0199770</name>
</gene>
<sequence length="206" mass="23279">LYREKKNLFEVKENIPRRLVEKVAGDIETLLAKKVRALKPPRGGHPARLTFTTYAGAHDDIMAEGMEPREASCIMKQTQYYFSNINSTYSAVIDCGPCSRYYHAQRLSNTNLLFVVAEKLMCSQCDIMKLDQAETRSEGPEQCELVETPRYRKGPHVCFDYNQMEDTSDCGRGSMFRPSWLLLAFLQSLLLCLVSASTSSTTGRGL</sequence>
<name>A0A2G9RLH9_AQUCT</name>
<reference evidence="3" key="1">
    <citation type="journal article" date="2017" name="Nat. Commun.">
        <title>The North American bullfrog draft genome provides insight into hormonal regulation of long noncoding RNA.</title>
        <authorList>
            <person name="Hammond S.A."/>
            <person name="Warren R.L."/>
            <person name="Vandervalk B.P."/>
            <person name="Kucuk E."/>
            <person name="Khan H."/>
            <person name="Gibb E.A."/>
            <person name="Pandoh P."/>
            <person name="Kirk H."/>
            <person name="Zhao Y."/>
            <person name="Jones M."/>
            <person name="Mungall A.J."/>
            <person name="Coope R."/>
            <person name="Pleasance S."/>
            <person name="Moore R.A."/>
            <person name="Holt R.A."/>
            <person name="Round J.M."/>
            <person name="Ohora S."/>
            <person name="Walle B.V."/>
            <person name="Veldhoen N."/>
            <person name="Helbing C.C."/>
            <person name="Birol I."/>
        </authorList>
    </citation>
    <scope>NUCLEOTIDE SEQUENCE [LARGE SCALE GENOMIC DNA]</scope>
</reference>
<feature type="domain" description="Voltage-dependent calcium channel alpha-2/delta subunit conserved region" evidence="1">
    <location>
        <begin position="58"/>
        <end position="171"/>
    </location>
</feature>
<dbReference type="Pfam" id="PF08473">
    <property type="entry name" value="VGCC_alpha2"/>
    <property type="match status" value="1"/>
</dbReference>
<organism evidence="2 3">
    <name type="scientific">Aquarana catesbeiana</name>
    <name type="common">American bullfrog</name>
    <name type="synonym">Rana catesbeiana</name>
    <dbReference type="NCBI Taxonomy" id="8400"/>
    <lineage>
        <taxon>Eukaryota</taxon>
        <taxon>Metazoa</taxon>
        <taxon>Chordata</taxon>
        <taxon>Craniata</taxon>
        <taxon>Vertebrata</taxon>
        <taxon>Euteleostomi</taxon>
        <taxon>Amphibia</taxon>
        <taxon>Batrachia</taxon>
        <taxon>Anura</taxon>
        <taxon>Neobatrachia</taxon>
        <taxon>Ranoidea</taxon>
        <taxon>Ranidae</taxon>
        <taxon>Aquarana</taxon>
    </lineage>
</organism>
<accession>A0A2G9RLH9</accession>
<evidence type="ECO:0000259" key="1">
    <source>
        <dbReference type="Pfam" id="PF08473"/>
    </source>
</evidence>
<protein>
    <recommendedName>
        <fullName evidence="1">Voltage-dependent calcium channel alpha-2/delta subunit conserved region domain-containing protein</fullName>
    </recommendedName>
</protein>
<proteinExistence type="predicted"/>
<feature type="non-terminal residue" evidence="2">
    <location>
        <position position="1"/>
    </location>
</feature>
<evidence type="ECO:0000313" key="2">
    <source>
        <dbReference type="EMBL" id="PIO28714.1"/>
    </source>
</evidence>
<dbReference type="Proteomes" id="UP000228934">
    <property type="component" value="Unassembled WGS sequence"/>
</dbReference>
<keyword evidence="3" id="KW-1185">Reference proteome</keyword>
<dbReference type="OrthoDB" id="10054666at2759"/>
<dbReference type="AlphaFoldDB" id="A0A2G9RLH9"/>
<dbReference type="InterPro" id="IPR013680">
    <property type="entry name" value="VDCC_a2/dsu"/>
</dbReference>
<evidence type="ECO:0000313" key="3">
    <source>
        <dbReference type="Proteomes" id="UP000228934"/>
    </source>
</evidence>